<dbReference type="WBParaSite" id="nRc.2.0.1.t06146-RA">
    <property type="protein sequence ID" value="nRc.2.0.1.t06146-RA"/>
    <property type="gene ID" value="nRc.2.0.1.g06146"/>
</dbReference>
<dbReference type="Proteomes" id="UP000887565">
    <property type="component" value="Unplaced"/>
</dbReference>
<proteinExistence type="predicted"/>
<organism evidence="1 2">
    <name type="scientific">Romanomermis culicivorax</name>
    <name type="common">Nematode worm</name>
    <dbReference type="NCBI Taxonomy" id="13658"/>
    <lineage>
        <taxon>Eukaryota</taxon>
        <taxon>Metazoa</taxon>
        <taxon>Ecdysozoa</taxon>
        <taxon>Nematoda</taxon>
        <taxon>Enoplea</taxon>
        <taxon>Dorylaimia</taxon>
        <taxon>Mermithida</taxon>
        <taxon>Mermithoidea</taxon>
        <taxon>Mermithidae</taxon>
        <taxon>Romanomermis</taxon>
    </lineage>
</organism>
<keyword evidence="1" id="KW-1185">Reference proteome</keyword>
<reference evidence="2" key="1">
    <citation type="submission" date="2022-11" db="UniProtKB">
        <authorList>
            <consortium name="WormBaseParasite"/>
        </authorList>
    </citation>
    <scope>IDENTIFICATION</scope>
</reference>
<accession>A0A915HXY1</accession>
<protein>
    <submittedName>
        <fullName evidence="2">Uncharacterized protein</fullName>
    </submittedName>
</protein>
<sequence>MYRHYDLTSKDVARNDTAATTADDTSPDATSSSAFTHFEKYEEDWSSSIFLEGSSFVCDEEGGAERLREAYENMLHRPGRNAKLLCDNRSFLRNFRRNAVVHKRHLDKDHLRLVFLPELEKEAASASAGGDSRSLSRSSSSKFKESGRRRHSTFVGECVCCRKCPVCQYVLFGIKLSFPKKKYHRRPNSMPDFDNAAISRQKKDKSRRISLFKRKSNDGKKVTHRNERQVPHVEGVVMEAKTFNGQSSLILSNTKPISKQDRVACPEGQLVNFATPVCTDTLVQDEEKASLDDKDYSVPKHEPEHNISESRNRISIVVTRNLLPLVARKKSDQVEQANVVNDCIREESLVVNPTYISNELFPLENFPLKDSMNTMVKIVDKTFDISDTNAAIIDVVSPTKVPFLSQIPSYNSDGSRAAKPPRSDNAEYNKINNNLKRNNPDFLQARQRTFLLIG</sequence>
<evidence type="ECO:0000313" key="2">
    <source>
        <dbReference type="WBParaSite" id="nRc.2.0.1.t06146-RA"/>
    </source>
</evidence>
<dbReference type="AlphaFoldDB" id="A0A915HXY1"/>
<name>A0A915HXY1_ROMCU</name>
<evidence type="ECO:0000313" key="1">
    <source>
        <dbReference type="Proteomes" id="UP000887565"/>
    </source>
</evidence>